<dbReference type="AlphaFoldDB" id="A0A238LDT7"/>
<dbReference type="PANTHER" id="PTHR10605:SF56">
    <property type="entry name" value="BIFUNCTIONAL HEPARAN SULFATE N-DEACETYLASE_N-SULFOTRANSFERASE"/>
    <property type="match status" value="1"/>
</dbReference>
<dbReference type="InterPro" id="IPR027417">
    <property type="entry name" value="P-loop_NTPase"/>
</dbReference>
<dbReference type="Pfam" id="PF13469">
    <property type="entry name" value="Sulfotransfer_3"/>
    <property type="match status" value="1"/>
</dbReference>
<dbReference type="InterPro" id="IPR037359">
    <property type="entry name" value="NST/OST"/>
</dbReference>
<proteinExistence type="predicted"/>
<dbReference type="GO" id="GO:0008146">
    <property type="term" value="F:sulfotransferase activity"/>
    <property type="evidence" value="ECO:0007669"/>
    <property type="project" value="InterPro"/>
</dbReference>
<dbReference type="PANTHER" id="PTHR10605">
    <property type="entry name" value="HEPARAN SULFATE SULFOTRANSFERASE"/>
    <property type="match status" value="1"/>
</dbReference>
<evidence type="ECO:0000256" key="1">
    <source>
        <dbReference type="ARBA" id="ARBA00022679"/>
    </source>
</evidence>
<dbReference type="Gene3D" id="3.40.50.300">
    <property type="entry name" value="P-loop containing nucleotide triphosphate hydrolases"/>
    <property type="match status" value="1"/>
</dbReference>
<keyword evidence="3" id="KW-1185">Reference proteome</keyword>
<organism evidence="2 3">
    <name type="scientific">Flavimaricola marinus</name>
    <dbReference type="NCBI Taxonomy" id="1819565"/>
    <lineage>
        <taxon>Bacteria</taxon>
        <taxon>Pseudomonadati</taxon>
        <taxon>Pseudomonadota</taxon>
        <taxon>Alphaproteobacteria</taxon>
        <taxon>Rhodobacterales</taxon>
        <taxon>Paracoccaceae</taxon>
        <taxon>Flavimaricola</taxon>
    </lineage>
</organism>
<evidence type="ECO:0000313" key="2">
    <source>
        <dbReference type="EMBL" id="SMY07781.1"/>
    </source>
</evidence>
<sequence length="299" mass="33252">MPAAVDPRFAKPDCLFYVIGAQKSGTSWLHDYFLGHPGIHVTAWKEADYWNTVRPPFDVNTRLPGALAEQEKVPRLLRPLLPPLIKRRHANQRAVRDVARGADTGAHTGYADLLFEHYKGQPALGEVNPQYARLGAETFAEMAAMASNVRFVLIMRDPVSRVLSRLRQTAERAGRDPVQMLTEAVTEGAESDLVLRSRYDLVLDALNQAVAPEQVACFFYETLFQQSELDRLTDFLGAASRKGWTGRKVFASKGASFDVPPQVDRDLMALLAPTYAAIRARFGDRVPAKWRSTSGLVDA</sequence>
<dbReference type="RefSeq" id="WP_168770515.1">
    <property type="nucleotide sequence ID" value="NZ_FXZK01000003.1"/>
</dbReference>
<name>A0A238LDT7_9RHOB</name>
<gene>
    <name evidence="2" type="ORF">LOM8899_01921</name>
</gene>
<accession>A0A238LDT7</accession>
<dbReference type="EMBL" id="FXZK01000003">
    <property type="protein sequence ID" value="SMY07781.1"/>
    <property type="molecule type" value="Genomic_DNA"/>
</dbReference>
<protein>
    <submittedName>
        <fullName evidence="2">Sulfotransferase domain protein</fullName>
    </submittedName>
</protein>
<dbReference type="Proteomes" id="UP000201613">
    <property type="component" value="Unassembled WGS sequence"/>
</dbReference>
<evidence type="ECO:0000313" key="3">
    <source>
        <dbReference type="Proteomes" id="UP000201613"/>
    </source>
</evidence>
<reference evidence="2 3" key="1">
    <citation type="submission" date="2017-05" db="EMBL/GenBank/DDBJ databases">
        <authorList>
            <person name="Song R."/>
            <person name="Chenine A.L."/>
            <person name="Ruprecht R.M."/>
        </authorList>
    </citation>
    <scope>NUCLEOTIDE SEQUENCE [LARGE SCALE GENOMIC DNA]</scope>
    <source>
        <strain evidence="2 3">CECT 8899</strain>
    </source>
</reference>
<keyword evidence="1 2" id="KW-0808">Transferase</keyword>
<dbReference type="SUPFAM" id="SSF52540">
    <property type="entry name" value="P-loop containing nucleoside triphosphate hydrolases"/>
    <property type="match status" value="1"/>
</dbReference>